<name>A0AAE1S6N7_9SOLA</name>
<dbReference type="PANTHER" id="PTHR31301">
    <property type="entry name" value="LOB DOMAIN-CONTAINING PROTEIN 4-RELATED"/>
    <property type="match status" value="1"/>
</dbReference>
<dbReference type="PROSITE" id="PS50891">
    <property type="entry name" value="LOB"/>
    <property type="match status" value="1"/>
</dbReference>
<evidence type="ECO:0000259" key="3">
    <source>
        <dbReference type="PROSITE" id="PS50891"/>
    </source>
</evidence>
<organism evidence="4 5">
    <name type="scientific">Anisodus tanguticus</name>
    <dbReference type="NCBI Taxonomy" id="243964"/>
    <lineage>
        <taxon>Eukaryota</taxon>
        <taxon>Viridiplantae</taxon>
        <taxon>Streptophyta</taxon>
        <taxon>Embryophyta</taxon>
        <taxon>Tracheophyta</taxon>
        <taxon>Spermatophyta</taxon>
        <taxon>Magnoliopsida</taxon>
        <taxon>eudicotyledons</taxon>
        <taxon>Gunneridae</taxon>
        <taxon>Pentapetalae</taxon>
        <taxon>asterids</taxon>
        <taxon>lamiids</taxon>
        <taxon>Solanales</taxon>
        <taxon>Solanaceae</taxon>
        <taxon>Solanoideae</taxon>
        <taxon>Hyoscyameae</taxon>
        <taxon>Anisodus</taxon>
    </lineage>
</organism>
<sequence>MGGTSSPCASCKLLRRRCAKDCIFAPYFPPDDPHKFAIVHKVFGASNISKMLQELPIQQRADAVNSLVYEANARMRDPVYGCVGAISYLQDQVSQLEMQLTMAQAEILCIQMQQEQPSPNNNNYLPEIQFDNNSLQQYLSFANSSSSSDRKVGDGVVEDVSKWGEIKFEASAPKAPPAYGSGSGGGGRGGYGGDRRRGNYGSGPDRNYHGGNRSRYTLTIL</sequence>
<reference evidence="4" key="1">
    <citation type="submission" date="2023-12" db="EMBL/GenBank/DDBJ databases">
        <title>Genome assembly of Anisodus tanguticus.</title>
        <authorList>
            <person name="Wang Y.-J."/>
        </authorList>
    </citation>
    <scope>NUCLEOTIDE SEQUENCE</scope>
    <source>
        <strain evidence="4">KB-2021</strain>
        <tissue evidence="4">Leaf</tissue>
    </source>
</reference>
<dbReference type="PANTHER" id="PTHR31301:SF211">
    <property type="entry name" value="LOB DOMAIN-CONTAINING PROTEIN 12-LIKE"/>
    <property type="match status" value="1"/>
</dbReference>
<dbReference type="Proteomes" id="UP001291623">
    <property type="component" value="Unassembled WGS sequence"/>
</dbReference>
<gene>
    <name evidence="4" type="ORF">RND71_018949</name>
</gene>
<evidence type="ECO:0000256" key="2">
    <source>
        <dbReference type="SAM" id="MobiDB-lite"/>
    </source>
</evidence>
<dbReference type="AlphaFoldDB" id="A0AAE1S6N7"/>
<evidence type="ECO:0000313" key="5">
    <source>
        <dbReference type="Proteomes" id="UP001291623"/>
    </source>
</evidence>
<feature type="region of interest" description="Disordered" evidence="2">
    <location>
        <begin position="174"/>
        <end position="221"/>
    </location>
</feature>
<protein>
    <recommendedName>
        <fullName evidence="3">LOB domain-containing protein</fullName>
    </recommendedName>
</protein>
<evidence type="ECO:0000313" key="4">
    <source>
        <dbReference type="EMBL" id="KAK4363708.1"/>
    </source>
</evidence>
<evidence type="ECO:0000256" key="1">
    <source>
        <dbReference type="ARBA" id="ARBA00005474"/>
    </source>
</evidence>
<comment type="caution">
    <text evidence="4">The sequence shown here is derived from an EMBL/GenBank/DDBJ whole genome shotgun (WGS) entry which is preliminary data.</text>
</comment>
<comment type="similarity">
    <text evidence="1">Belongs to the LOB domain-containing protein family.</text>
</comment>
<dbReference type="Pfam" id="PF03195">
    <property type="entry name" value="LOB"/>
    <property type="match status" value="1"/>
</dbReference>
<accession>A0AAE1S6N7</accession>
<dbReference type="EMBL" id="JAVYJV010000009">
    <property type="protein sequence ID" value="KAK4363708.1"/>
    <property type="molecule type" value="Genomic_DNA"/>
</dbReference>
<feature type="compositionally biased region" description="Gly residues" evidence="2">
    <location>
        <begin position="181"/>
        <end position="192"/>
    </location>
</feature>
<dbReference type="InterPro" id="IPR004883">
    <property type="entry name" value="LOB"/>
</dbReference>
<keyword evidence="5" id="KW-1185">Reference proteome</keyword>
<feature type="domain" description="LOB" evidence="3">
    <location>
        <begin position="6"/>
        <end position="107"/>
    </location>
</feature>
<proteinExistence type="inferred from homology"/>